<dbReference type="AlphaFoldDB" id="A0A3G2LC37"/>
<keyword evidence="1" id="KW-0812">Transmembrane</keyword>
<feature type="transmembrane region" description="Helical" evidence="1">
    <location>
        <begin position="31"/>
        <end position="53"/>
    </location>
</feature>
<dbReference type="OrthoDB" id="9815897at2"/>
<name>A0A3G2LC37_9FLAO</name>
<reference evidence="2 3" key="1">
    <citation type="submission" date="2018-08" db="EMBL/GenBank/DDBJ databases">
        <title>The reduced genetic potential of extracellular carbohydrate catabolism in Euzebyella marina RN62, a Flavobacteriia bacterium isolated from the hadal water.</title>
        <authorList>
            <person name="Xue C."/>
        </authorList>
    </citation>
    <scope>NUCLEOTIDE SEQUENCE [LARGE SCALE GENOMIC DNA]</scope>
    <source>
        <strain evidence="2 3">RN62</strain>
    </source>
</reference>
<dbReference type="Pfam" id="PF10825">
    <property type="entry name" value="DUF2752"/>
    <property type="match status" value="1"/>
</dbReference>
<proteinExistence type="predicted"/>
<dbReference type="Proteomes" id="UP000276309">
    <property type="component" value="Chromosome"/>
</dbReference>
<feature type="transmembrane region" description="Helical" evidence="1">
    <location>
        <begin position="65"/>
        <end position="83"/>
    </location>
</feature>
<keyword evidence="1" id="KW-0472">Membrane</keyword>
<sequence>MLPCLTKRIFGVDCPGCGMQRSLLALFSGDFVTAFKMYPAIYAIVPLFIFLSLSSFSNLKISNKIIVFFTAASIVMILGNYILKFI</sequence>
<evidence type="ECO:0000313" key="2">
    <source>
        <dbReference type="EMBL" id="AYN69761.1"/>
    </source>
</evidence>
<dbReference type="KEGG" id="emar:D1013_14725"/>
<dbReference type="InterPro" id="IPR021215">
    <property type="entry name" value="DUF2752"/>
</dbReference>
<dbReference type="EMBL" id="CP032050">
    <property type="protein sequence ID" value="AYN69761.1"/>
    <property type="molecule type" value="Genomic_DNA"/>
</dbReference>
<protein>
    <submittedName>
        <fullName evidence="2">DUF2752 domain-containing protein</fullName>
    </submittedName>
</protein>
<evidence type="ECO:0000313" key="3">
    <source>
        <dbReference type="Proteomes" id="UP000276309"/>
    </source>
</evidence>
<keyword evidence="3" id="KW-1185">Reference proteome</keyword>
<keyword evidence="1" id="KW-1133">Transmembrane helix</keyword>
<gene>
    <name evidence="2" type="ORF">D1013_14725</name>
</gene>
<organism evidence="2 3">
    <name type="scientific">Euzebyella marina</name>
    <dbReference type="NCBI Taxonomy" id="1761453"/>
    <lineage>
        <taxon>Bacteria</taxon>
        <taxon>Pseudomonadati</taxon>
        <taxon>Bacteroidota</taxon>
        <taxon>Flavobacteriia</taxon>
        <taxon>Flavobacteriales</taxon>
        <taxon>Flavobacteriaceae</taxon>
        <taxon>Euzebyella</taxon>
    </lineage>
</organism>
<accession>A0A3G2LC37</accession>
<evidence type="ECO:0000256" key="1">
    <source>
        <dbReference type="SAM" id="Phobius"/>
    </source>
</evidence>